<gene>
    <name evidence="1" type="ORF">SCALOS_LOCUS11176</name>
</gene>
<keyword evidence="2" id="KW-1185">Reference proteome</keyword>
<organism evidence="1 2">
    <name type="scientific">Scutellospora calospora</name>
    <dbReference type="NCBI Taxonomy" id="85575"/>
    <lineage>
        <taxon>Eukaryota</taxon>
        <taxon>Fungi</taxon>
        <taxon>Fungi incertae sedis</taxon>
        <taxon>Mucoromycota</taxon>
        <taxon>Glomeromycotina</taxon>
        <taxon>Glomeromycetes</taxon>
        <taxon>Diversisporales</taxon>
        <taxon>Gigasporaceae</taxon>
        <taxon>Scutellospora</taxon>
    </lineage>
</organism>
<accession>A0ACA9PPI4</accession>
<proteinExistence type="predicted"/>
<dbReference type="EMBL" id="CAJVPM010046449">
    <property type="protein sequence ID" value="CAG8718757.1"/>
    <property type="molecule type" value="Genomic_DNA"/>
</dbReference>
<name>A0ACA9PPI4_9GLOM</name>
<feature type="non-terminal residue" evidence="1">
    <location>
        <position position="1"/>
    </location>
</feature>
<evidence type="ECO:0000313" key="2">
    <source>
        <dbReference type="Proteomes" id="UP000789860"/>
    </source>
</evidence>
<feature type="non-terminal residue" evidence="1">
    <location>
        <position position="62"/>
    </location>
</feature>
<evidence type="ECO:0000313" key="1">
    <source>
        <dbReference type="EMBL" id="CAG8718757.1"/>
    </source>
</evidence>
<comment type="caution">
    <text evidence="1">The sequence shown here is derived from an EMBL/GenBank/DDBJ whole genome shotgun (WGS) entry which is preliminary data.</text>
</comment>
<dbReference type="Proteomes" id="UP000789860">
    <property type="component" value="Unassembled WGS sequence"/>
</dbReference>
<protein>
    <submittedName>
        <fullName evidence="1">10147_t:CDS:1</fullName>
    </submittedName>
</protein>
<reference evidence="1" key="1">
    <citation type="submission" date="2021-06" db="EMBL/GenBank/DDBJ databases">
        <authorList>
            <person name="Kallberg Y."/>
            <person name="Tangrot J."/>
            <person name="Rosling A."/>
        </authorList>
    </citation>
    <scope>NUCLEOTIDE SEQUENCE</scope>
    <source>
        <strain evidence="1">AU212A</strain>
    </source>
</reference>
<sequence>KIEITDIRNNMQEIASQDIDKLWDIIASSITKYAKLSLLGKKIVAGNYKATKTRESDKIKKD</sequence>